<protein>
    <submittedName>
        <fullName evidence="2">Uncharacterized protein</fullName>
    </submittedName>
</protein>
<feature type="compositionally biased region" description="Basic residues" evidence="1">
    <location>
        <begin position="68"/>
        <end position="78"/>
    </location>
</feature>
<evidence type="ECO:0000313" key="2">
    <source>
        <dbReference type="EMBL" id="KAF2020996.1"/>
    </source>
</evidence>
<sequence>MQRSNSIASDESDLSGAGELSNVSENSDVSKHSDVSKNSDVSEHSDVSTHVSVPSSPTERRKLVPQIPKKRRAGKRKTKVSELFVDWVPKVNVPPPNAAYGTKPYPGPGGPKPHLDSPPARTSNAATKIPLWEDRKWKFKKGGRYQNTFYDENYVKYLDEDELEEAQLDQENNLIMSLVDMRPISLKDQNPRRAPAYYAYEGIPKDWNDKAMLHTLNDRRRDAIRRITEDPPYAQIEREYLVRLLTDHPDASITELAERFNYRFAGDIKESTAFYFGELYEKRTLESVRAEYLEHKPLYDRGIVPCPKRPENDKIAKKYQQQRIDEQKTRENFFWRLHRMDVDSVTGERSAEALELFKSTFGHEFDQPPKPKRVNKKPKILTPLERFTGLLARAKAIKQQEEAAKGKRRASA</sequence>
<feature type="compositionally biased region" description="Low complexity" evidence="1">
    <location>
        <begin position="48"/>
        <end position="57"/>
    </location>
</feature>
<feature type="region of interest" description="Disordered" evidence="1">
    <location>
        <begin position="1"/>
        <end position="78"/>
    </location>
</feature>
<evidence type="ECO:0000313" key="3">
    <source>
        <dbReference type="Proteomes" id="UP000799778"/>
    </source>
</evidence>
<accession>A0A6A5Y6T7</accession>
<dbReference type="GeneID" id="54290855"/>
<name>A0A6A5Y6T7_9PLEO</name>
<evidence type="ECO:0000256" key="1">
    <source>
        <dbReference type="SAM" id="MobiDB-lite"/>
    </source>
</evidence>
<organism evidence="2 3">
    <name type="scientific">Aaosphaeria arxii CBS 175.79</name>
    <dbReference type="NCBI Taxonomy" id="1450172"/>
    <lineage>
        <taxon>Eukaryota</taxon>
        <taxon>Fungi</taxon>
        <taxon>Dikarya</taxon>
        <taxon>Ascomycota</taxon>
        <taxon>Pezizomycotina</taxon>
        <taxon>Dothideomycetes</taxon>
        <taxon>Pleosporomycetidae</taxon>
        <taxon>Pleosporales</taxon>
        <taxon>Pleosporales incertae sedis</taxon>
        <taxon>Aaosphaeria</taxon>
    </lineage>
</organism>
<dbReference type="AlphaFoldDB" id="A0A6A5Y6T7"/>
<proteinExistence type="predicted"/>
<gene>
    <name evidence="2" type="ORF">BU24DRAFT_487505</name>
</gene>
<dbReference type="RefSeq" id="XP_033389335.1">
    <property type="nucleotide sequence ID" value="XM_033533458.1"/>
</dbReference>
<keyword evidence="3" id="KW-1185">Reference proteome</keyword>
<dbReference type="OrthoDB" id="3786150at2759"/>
<feature type="compositionally biased region" description="Basic and acidic residues" evidence="1">
    <location>
        <begin position="28"/>
        <end position="47"/>
    </location>
</feature>
<reference evidence="2" key="1">
    <citation type="journal article" date="2020" name="Stud. Mycol.">
        <title>101 Dothideomycetes genomes: a test case for predicting lifestyles and emergence of pathogens.</title>
        <authorList>
            <person name="Haridas S."/>
            <person name="Albert R."/>
            <person name="Binder M."/>
            <person name="Bloem J."/>
            <person name="Labutti K."/>
            <person name="Salamov A."/>
            <person name="Andreopoulos B."/>
            <person name="Baker S."/>
            <person name="Barry K."/>
            <person name="Bills G."/>
            <person name="Bluhm B."/>
            <person name="Cannon C."/>
            <person name="Castanera R."/>
            <person name="Culley D."/>
            <person name="Daum C."/>
            <person name="Ezra D."/>
            <person name="Gonzalez J."/>
            <person name="Henrissat B."/>
            <person name="Kuo A."/>
            <person name="Liang C."/>
            <person name="Lipzen A."/>
            <person name="Lutzoni F."/>
            <person name="Magnuson J."/>
            <person name="Mondo S."/>
            <person name="Nolan M."/>
            <person name="Ohm R."/>
            <person name="Pangilinan J."/>
            <person name="Park H.-J."/>
            <person name="Ramirez L."/>
            <person name="Alfaro M."/>
            <person name="Sun H."/>
            <person name="Tritt A."/>
            <person name="Yoshinaga Y."/>
            <person name="Zwiers L.-H."/>
            <person name="Turgeon B."/>
            <person name="Goodwin S."/>
            <person name="Spatafora J."/>
            <person name="Crous P."/>
            <person name="Grigoriev I."/>
        </authorList>
    </citation>
    <scope>NUCLEOTIDE SEQUENCE</scope>
    <source>
        <strain evidence="2">CBS 175.79</strain>
    </source>
</reference>
<dbReference type="EMBL" id="ML978066">
    <property type="protein sequence ID" value="KAF2020996.1"/>
    <property type="molecule type" value="Genomic_DNA"/>
</dbReference>
<feature type="region of interest" description="Disordered" evidence="1">
    <location>
        <begin position="98"/>
        <end position="123"/>
    </location>
</feature>
<dbReference type="Proteomes" id="UP000799778">
    <property type="component" value="Unassembled WGS sequence"/>
</dbReference>